<organism evidence="2 3">
    <name type="scientific">Chitinophaga agri</name>
    <dbReference type="NCBI Taxonomy" id="2703787"/>
    <lineage>
        <taxon>Bacteria</taxon>
        <taxon>Pseudomonadati</taxon>
        <taxon>Bacteroidota</taxon>
        <taxon>Chitinophagia</taxon>
        <taxon>Chitinophagales</taxon>
        <taxon>Chitinophagaceae</taxon>
        <taxon>Chitinophaga</taxon>
    </lineage>
</organism>
<dbReference type="RefSeq" id="WP_162333228.1">
    <property type="nucleotide sequence ID" value="NZ_CP048113.1"/>
</dbReference>
<dbReference type="Gene3D" id="3.20.20.70">
    <property type="entry name" value="Aldolase class I"/>
    <property type="match status" value="1"/>
</dbReference>
<proteinExistence type="predicted"/>
<dbReference type="Proteomes" id="UP000476411">
    <property type="component" value="Chromosome"/>
</dbReference>
<dbReference type="GO" id="GO:0009228">
    <property type="term" value="P:thiamine biosynthetic process"/>
    <property type="evidence" value="ECO:0007669"/>
    <property type="project" value="UniProtKB-KW"/>
</dbReference>
<sequence length="204" mass="22703">MIQVLTHSTHLPEETRYWRQLLDAGADSILLRKPGWTAGDYEQLLLEADVTCYSKIMIAGHPLLCEKYGLQGIHFSENAGNQLTATTLSLFREQGWRLSTSVHTIPVLQSAANHWDQLLLAPVFDSISKPGHNSAFGEDFRLFRGAYQGRVLALGGIDRTTAVKARNMQFDGIALLGAIWQEPATAISRFSHIMDIWNTTGHSL</sequence>
<dbReference type="InterPro" id="IPR022998">
    <property type="entry name" value="ThiamineP_synth_TenI"/>
</dbReference>
<dbReference type="CDD" id="cd00564">
    <property type="entry name" value="TMP_TenI"/>
    <property type="match status" value="1"/>
</dbReference>
<dbReference type="InterPro" id="IPR013785">
    <property type="entry name" value="Aldolase_TIM"/>
</dbReference>
<gene>
    <name evidence="2" type="ORF">GWR21_18740</name>
</gene>
<accession>A0A6B9ZIE8</accession>
<dbReference type="AlphaFoldDB" id="A0A6B9ZIE8"/>
<dbReference type="InterPro" id="IPR036206">
    <property type="entry name" value="ThiamineP_synth_sf"/>
</dbReference>
<dbReference type="Pfam" id="PF02581">
    <property type="entry name" value="TMP-TENI"/>
    <property type="match status" value="1"/>
</dbReference>
<dbReference type="EMBL" id="CP048113">
    <property type="protein sequence ID" value="QHS61559.1"/>
    <property type="molecule type" value="Genomic_DNA"/>
</dbReference>
<feature type="domain" description="Thiamine phosphate synthase/TenI" evidence="1">
    <location>
        <begin position="15"/>
        <end position="179"/>
    </location>
</feature>
<reference evidence="2 3" key="1">
    <citation type="submission" date="2020-01" db="EMBL/GenBank/DDBJ databases">
        <title>Complete genome sequence of Chitinophaga sp. H33E-04 isolated from quinoa roots.</title>
        <authorList>
            <person name="Weon H.-Y."/>
            <person name="Lee S.A."/>
        </authorList>
    </citation>
    <scope>NUCLEOTIDE SEQUENCE [LARGE SCALE GENOMIC DNA]</scope>
    <source>
        <strain evidence="2 3">H33E-04</strain>
    </source>
</reference>
<evidence type="ECO:0000313" key="2">
    <source>
        <dbReference type="EMBL" id="QHS61559.1"/>
    </source>
</evidence>
<keyword evidence="3" id="KW-1185">Reference proteome</keyword>
<evidence type="ECO:0000259" key="1">
    <source>
        <dbReference type="Pfam" id="PF02581"/>
    </source>
</evidence>
<dbReference type="KEGG" id="chih:GWR21_18740"/>
<name>A0A6B9ZIE8_9BACT</name>
<evidence type="ECO:0000313" key="3">
    <source>
        <dbReference type="Proteomes" id="UP000476411"/>
    </source>
</evidence>
<protein>
    <submittedName>
        <fullName evidence="2">Thiamine phosphate synthase</fullName>
    </submittedName>
</protein>
<dbReference type="SUPFAM" id="SSF51391">
    <property type="entry name" value="Thiamin phosphate synthase"/>
    <property type="match status" value="1"/>
</dbReference>